<proteinExistence type="inferred from homology"/>
<dbReference type="RefSeq" id="WP_073047592.1">
    <property type="nucleotide sequence ID" value="NZ_FQZL01000006.1"/>
</dbReference>
<dbReference type="PANTHER" id="PTHR11078:SF3">
    <property type="entry name" value="ANTITERMINATION NUSB DOMAIN-CONTAINING PROTEIN"/>
    <property type="match status" value="1"/>
</dbReference>
<accession>A0A1M6D9L3</accession>
<dbReference type="GO" id="GO:0003723">
    <property type="term" value="F:RNA binding"/>
    <property type="evidence" value="ECO:0007669"/>
    <property type="project" value="UniProtKB-UniRule"/>
</dbReference>
<organism evidence="8 9">
    <name type="scientific">Dethiosulfatibacter aminovorans DSM 17477</name>
    <dbReference type="NCBI Taxonomy" id="1121476"/>
    <lineage>
        <taxon>Bacteria</taxon>
        <taxon>Bacillati</taxon>
        <taxon>Bacillota</taxon>
        <taxon>Tissierellia</taxon>
        <taxon>Dethiosulfatibacter</taxon>
    </lineage>
</organism>
<dbReference type="STRING" id="1121476.SAMN02745751_00824"/>
<dbReference type="Gene3D" id="1.10.940.10">
    <property type="entry name" value="NusB-like"/>
    <property type="match status" value="1"/>
</dbReference>
<dbReference type="NCBIfam" id="TIGR01951">
    <property type="entry name" value="nusB"/>
    <property type="match status" value="1"/>
</dbReference>
<evidence type="ECO:0000313" key="9">
    <source>
        <dbReference type="Proteomes" id="UP000184052"/>
    </source>
</evidence>
<evidence type="ECO:0000313" key="8">
    <source>
        <dbReference type="EMBL" id="SHI69678.1"/>
    </source>
</evidence>
<dbReference type="HAMAP" id="MF_00073">
    <property type="entry name" value="NusB"/>
    <property type="match status" value="1"/>
</dbReference>
<dbReference type="GO" id="GO:0031564">
    <property type="term" value="P:transcription antitermination"/>
    <property type="evidence" value="ECO:0007669"/>
    <property type="project" value="UniProtKB-KW"/>
</dbReference>
<evidence type="ECO:0000256" key="1">
    <source>
        <dbReference type="ARBA" id="ARBA00005952"/>
    </source>
</evidence>
<reference evidence="8 9" key="1">
    <citation type="submission" date="2016-11" db="EMBL/GenBank/DDBJ databases">
        <authorList>
            <person name="Jaros S."/>
            <person name="Januszkiewicz K."/>
            <person name="Wedrychowicz H."/>
        </authorList>
    </citation>
    <scope>NUCLEOTIDE SEQUENCE [LARGE SCALE GENOMIC DNA]</scope>
    <source>
        <strain evidence="8 9">DSM 17477</strain>
    </source>
</reference>
<keyword evidence="9" id="KW-1185">Reference proteome</keyword>
<protein>
    <recommendedName>
        <fullName evidence="6">Transcription antitermination protein NusB</fullName>
    </recommendedName>
    <alternativeName>
        <fullName evidence="6">Antitermination factor NusB</fullName>
    </alternativeName>
</protein>
<dbReference type="Pfam" id="PF01029">
    <property type="entry name" value="NusB"/>
    <property type="match status" value="1"/>
</dbReference>
<dbReference type="InterPro" id="IPR011605">
    <property type="entry name" value="NusB_fam"/>
</dbReference>
<dbReference type="GO" id="GO:0006353">
    <property type="term" value="P:DNA-templated transcription termination"/>
    <property type="evidence" value="ECO:0007669"/>
    <property type="project" value="UniProtKB-UniRule"/>
</dbReference>
<evidence type="ECO:0000259" key="7">
    <source>
        <dbReference type="Pfam" id="PF01029"/>
    </source>
</evidence>
<dbReference type="InterPro" id="IPR035926">
    <property type="entry name" value="NusB-like_sf"/>
</dbReference>
<dbReference type="OrthoDB" id="9811381at2"/>
<keyword evidence="5 6" id="KW-0804">Transcription</keyword>
<dbReference type="AlphaFoldDB" id="A0A1M6D9L3"/>
<feature type="domain" description="NusB/RsmB/TIM44" evidence="7">
    <location>
        <begin position="5"/>
        <end position="129"/>
    </location>
</feature>
<dbReference type="EMBL" id="FQZL01000006">
    <property type="protein sequence ID" value="SHI69678.1"/>
    <property type="molecule type" value="Genomic_DNA"/>
</dbReference>
<sequence length="135" mass="15634">MSRKETREELMKLFYQLDMTDKIEGFNAEEYVKSLEMKVDDKYFIETADNFVNNLTEIDESIEKYSNGWKLNRIAKVDLAILRLAVCEMEYDESIPVSVSINEAVEISKKYSNSDAHKFINGILGNLSRSKDQDS</sequence>
<evidence type="ECO:0000256" key="2">
    <source>
        <dbReference type="ARBA" id="ARBA00022814"/>
    </source>
</evidence>
<dbReference type="SUPFAM" id="SSF48013">
    <property type="entry name" value="NusB-like"/>
    <property type="match status" value="1"/>
</dbReference>
<comment type="similarity">
    <text evidence="1 6">Belongs to the NusB family.</text>
</comment>
<keyword evidence="4 6" id="KW-0805">Transcription regulation</keyword>
<name>A0A1M6D9L3_9FIRM</name>
<dbReference type="InterPro" id="IPR006027">
    <property type="entry name" value="NusB_RsmB_TIM44"/>
</dbReference>
<keyword evidence="3 6" id="KW-0694">RNA-binding</keyword>
<dbReference type="GO" id="GO:0005829">
    <property type="term" value="C:cytosol"/>
    <property type="evidence" value="ECO:0007669"/>
    <property type="project" value="TreeGrafter"/>
</dbReference>
<keyword evidence="2 6" id="KW-0889">Transcription antitermination</keyword>
<comment type="function">
    <text evidence="6">Involved in transcription antitermination. Required for transcription of ribosomal RNA (rRNA) genes. Binds specifically to the boxA antiterminator sequence of the ribosomal RNA (rrn) operons.</text>
</comment>
<evidence type="ECO:0000256" key="5">
    <source>
        <dbReference type="ARBA" id="ARBA00023163"/>
    </source>
</evidence>
<dbReference type="Proteomes" id="UP000184052">
    <property type="component" value="Unassembled WGS sequence"/>
</dbReference>
<evidence type="ECO:0000256" key="3">
    <source>
        <dbReference type="ARBA" id="ARBA00022884"/>
    </source>
</evidence>
<evidence type="ECO:0000256" key="4">
    <source>
        <dbReference type="ARBA" id="ARBA00023015"/>
    </source>
</evidence>
<gene>
    <name evidence="6" type="primary">nusB</name>
    <name evidence="8" type="ORF">SAMN02745751_00824</name>
</gene>
<dbReference type="PANTHER" id="PTHR11078">
    <property type="entry name" value="N UTILIZATION SUBSTANCE PROTEIN B-RELATED"/>
    <property type="match status" value="1"/>
</dbReference>
<evidence type="ECO:0000256" key="6">
    <source>
        <dbReference type="HAMAP-Rule" id="MF_00073"/>
    </source>
</evidence>